<keyword evidence="1" id="KW-0732">Signal</keyword>
<name>A0AA40BCA2_9PEZI</name>
<reference evidence="2" key="1">
    <citation type="submission" date="2023-06" db="EMBL/GenBank/DDBJ databases">
        <title>Genome-scale phylogeny and comparative genomics of the fungal order Sordariales.</title>
        <authorList>
            <consortium name="Lawrence Berkeley National Laboratory"/>
            <person name="Hensen N."/>
            <person name="Bonometti L."/>
            <person name="Westerberg I."/>
            <person name="Brannstrom I.O."/>
            <person name="Guillou S."/>
            <person name="Cros-Aarteil S."/>
            <person name="Calhoun S."/>
            <person name="Haridas S."/>
            <person name="Kuo A."/>
            <person name="Mondo S."/>
            <person name="Pangilinan J."/>
            <person name="Riley R."/>
            <person name="Labutti K."/>
            <person name="Andreopoulos B."/>
            <person name="Lipzen A."/>
            <person name="Chen C."/>
            <person name="Yanf M."/>
            <person name="Daum C."/>
            <person name="Ng V."/>
            <person name="Clum A."/>
            <person name="Steindorff A."/>
            <person name="Ohm R."/>
            <person name="Martin F."/>
            <person name="Silar P."/>
            <person name="Natvig D."/>
            <person name="Lalanne C."/>
            <person name="Gautier V."/>
            <person name="Ament-Velasquez S.L."/>
            <person name="Kruys A."/>
            <person name="Hutchinson M.I."/>
            <person name="Powell A.J."/>
            <person name="Barry K."/>
            <person name="Miller A.N."/>
            <person name="Grigoriev I.V."/>
            <person name="Debuchy R."/>
            <person name="Gladieux P."/>
            <person name="Thoren M.H."/>
            <person name="Johannesson H."/>
        </authorList>
    </citation>
    <scope>NUCLEOTIDE SEQUENCE</scope>
    <source>
        <strain evidence="2">SMH4607-1</strain>
    </source>
</reference>
<evidence type="ECO:0000256" key="1">
    <source>
        <dbReference type="SAM" id="SignalP"/>
    </source>
</evidence>
<evidence type="ECO:0008006" key="4">
    <source>
        <dbReference type="Google" id="ProtNLM"/>
    </source>
</evidence>
<keyword evidence="3" id="KW-1185">Reference proteome</keyword>
<gene>
    <name evidence="2" type="ORF">B0H67DRAFT_565350</name>
</gene>
<feature type="signal peptide" evidence="1">
    <location>
        <begin position="1"/>
        <end position="24"/>
    </location>
</feature>
<accession>A0AA40BCA2</accession>
<comment type="caution">
    <text evidence="2">The sequence shown here is derived from an EMBL/GenBank/DDBJ whole genome shotgun (WGS) entry which is preliminary data.</text>
</comment>
<dbReference type="AlphaFoldDB" id="A0AA40BCA2"/>
<protein>
    <recommendedName>
        <fullName evidence="4">Secreted protein</fullName>
    </recommendedName>
</protein>
<feature type="chain" id="PRO_5041199811" description="Secreted protein" evidence="1">
    <location>
        <begin position="25"/>
        <end position="148"/>
    </location>
</feature>
<proteinExistence type="predicted"/>
<dbReference type="Proteomes" id="UP001172102">
    <property type="component" value="Unassembled WGS sequence"/>
</dbReference>
<evidence type="ECO:0000313" key="3">
    <source>
        <dbReference type="Proteomes" id="UP001172102"/>
    </source>
</evidence>
<dbReference type="EMBL" id="JAUKUA010000001">
    <property type="protein sequence ID" value="KAK0731623.1"/>
    <property type="molecule type" value="Genomic_DNA"/>
</dbReference>
<organism evidence="2 3">
    <name type="scientific">Lasiosphaeris hirsuta</name>
    <dbReference type="NCBI Taxonomy" id="260670"/>
    <lineage>
        <taxon>Eukaryota</taxon>
        <taxon>Fungi</taxon>
        <taxon>Dikarya</taxon>
        <taxon>Ascomycota</taxon>
        <taxon>Pezizomycotina</taxon>
        <taxon>Sordariomycetes</taxon>
        <taxon>Sordariomycetidae</taxon>
        <taxon>Sordariales</taxon>
        <taxon>Lasiosphaeriaceae</taxon>
        <taxon>Lasiosphaeris</taxon>
    </lineage>
</organism>
<sequence>MAMIFFFSSFVILLFFRLVSHPFAKVLSANEANVCAKVPLQWTVGSERDSTWVQMYDTDWLAAILGTPRSSTLPSFICGTYKTSTFTTSLISLLARDRSSQDELPTSTKGDAVRQNLHLLACITRITHAPPSFQTSQTWHLHGARILL</sequence>
<evidence type="ECO:0000313" key="2">
    <source>
        <dbReference type="EMBL" id="KAK0731623.1"/>
    </source>
</evidence>